<dbReference type="Gene3D" id="3.30.70.1430">
    <property type="entry name" value="Multidrug efflux transporter AcrB pore domain"/>
    <property type="match status" value="2"/>
</dbReference>
<feature type="transmembrane region" description="Helical" evidence="8">
    <location>
        <begin position="876"/>
        <end position="896"/>
    </location>
</feature>
<keyword evidence="2" id="KW-0813">Transport</keyword>
<dbReference type="PRINTS" id="PR00702">
    <property type="entry name" value="ACRIFLAVINRP"/>
</dbReference>
<evidence type="ECO:0000256" key="8">
    <source>
        <dbReference type="SAM" id="Phobius"/>
    </source>
</evidence>
<comment type="subcellular location">
    <subcellularLocation>
        <location evidence="1">Cell inner membrane</location>
        <topology evidence="1">Multi-pass membrane protein</topology>
    </subcellularLocation>
</comment>
<evidence type="ECO:0000256" key="7">
    <source>
        <dbReference type="ARBA" id="ARBA00023136"/>
    </source>
</evidence>
<evidence type="ECO:0000256" key="5">
    <source>
        <dbReference type="ARBA" id="ARBA00022692"/>
    </source>
</evidence>
<dbReference type="Gene3D" id="3.30.2090.10">
    <property type="entry name" value="Multidrug efflux transporter AcrB TolC docking domain, DN and DC subdomains"/>
    <property type="match status" value="2"/>
</dbReference>
<dbReference type="Gene3D" id="3.30.70.1440">
    <property type="entry name" value="Multidrug efflux transporter AcrB pore domain"/>
    <property type="match status" value="1"/>
</dbReference>
<dbReference type="PANTHER" id="PTHR32063">
    <property type="match status" value="1"/>
</dbReference>
<organism evidence="9 10">
    <name type="scientific">Terrihabitans soli</name>
    <dbReference type="NCBI Taxonomy" id="708113"/>
    <lineage>
        <taxon>Bacteria</taxon>
        <taxon>Pseudomonadati</taxon>
        <taxon>Pseudomonadota</taxon>
        <taxon>Alphaproteobacteria</taxon>
        <taxon>Hyphomicrobiales</taxon>
        <taxon>Terrihabitans</taxon>
    </lineage>
</organism>
<evidence type="ECO:0000256" key="3">
    <source>
        <dbReference type="ARBA" id="ARBA00022475"/>
    </source>
</evidence>
<feature type="transmembrane region" description="Helical" evidence="8">
    <location>
        <begin position="902"/>
        <end position="923"/>
    </location>
</feature>
<feature type="transmembrane region" description="Helical" evidence="8">
    <location>
        <begin position="430"/>
        <end position="450"/>
    </location>
</feature>
<dbReference type="KEGG" id="tso:IZ6_12040"/>
<keyword evidence="3" id="KW-1003">Cell membrane</keyword>
<accession>A0A6S6QND6</accession>
<feature type="transmembrane region" description="Helical" evidence="8">
    <location>
        <begin position="12"/>
        <end position="29"/>
    </location>
</feature>
<dbReference type="RefSeq" id="WP_222877096.1">
    <property type="nucleotide sequence ID" value="NZ_AP023361.1"/>
</dbReference>
<dbReference type="FunFam" id="1.20.1640.10:FF:000001">
    <property type="entry name" value="Efflux pump membrane transporter"/>
    <property type="match status" value="1"/>
</dbReference>
<dbReference type="SUPFAM" id="SSF82714">
    <property type="entry name" value="Multidrug efflux transporter AcrB TolC docking domain, DN and DC subdomains"/>
    <property type="match status" value="2"/>
</dbReference>
<keyword evidence="6 8" id="KW-1133">Transmembrane helix</keyword>
<sequence length="1024" mass="111423">MRISETCIKRPVFATVLSLILVLVGIVSYDRLSVREYPNIDEPVVSVRTNYSGASAEIIESQVTQILEGSIAGIAGIDVIDSSSRTESSRITVRFNFDVDPDVAASDVRDRVSRVRGDLPDEIDEPEVSKVEADAQPVLFLSFTSEKASPLDITDYIDRFIVDRLKNLTGVAEVNIYGERRYAMRIWVDRSRLAAYNVTVQDVENALRAQNVEIPSGRIESVDREFNVLSRTGLRTPEQFSNIVIKNADGYQVKLRDVARIELGARDERRTSRFDGRNAISVGVVKQATANPLDVSNAVRTVLPELQKSLPEGMRAEQGYNSAVFVERSISSVFHTIAEAILLVVLVIFFFLRSFRASIIPIVTIPVALITSFAIMFAMGFTINTLTLLAMVLAIGLVVDDAIVVLENIYRHVEDGMKPFQAAIKGANEIGFAVVAMTITLAAVYAPIAFAQGRTGKLFLEFALTLAGAVIVSGFVALTLTPMMCSKLLKTHVKHGKLFLALEAWFDWFIDGYRHLLGRALKARGLIVVLGLVVACMSVFFFSQLSSETAPVEDRGVVRVFGRGPEGATVTYTLRYALQAEKAVQGTKDMRSFLINSGVPESTNMAGFVLLNDWDARSRKQQEITKELQTKLGRIAGVNAFASNPPSLGQSGGFGSKPVNFVIQSSADYTELRTIADNLVDKLQSNPTVEDVESDLVLTKPELQVSLNRDKIADMGLDVAVAGRTLESLLGGRQVTRFEREGEQYDVVVQLDAKERTSPATLDTIYLRAPNGEMVQLSNVVQVKESIAPRELKRFNQMRAATITANVAPGYTLGDALAAIEQVAAETLPAGTQTDYGGQSREFRTSSQSIALVFVLAILFIYLVLAAQFESFIDPFIILLTVPLSMTGALAALWLTGGTLNVYSQIGLVTLVGLITKHGILIVEFANQKREAGASAMEAAIESAVLRLRPILMTTGAMVFGAMPLAFAEGAGAESRHQIGWVIVGGVSLGTILTLFVVPTVYSLVAGRHKAAHREGAAHTQPAE</sequence>
<keyword evidence="5 8" id="KW-0812">Transmembrane</keyword>
<dbReference type="SUPFAM" id="SSF82866">
    <property type="entry name" value="Multidrug efflux transporter AcrB transmembrane domain"/>
    <property type="match status" value="2"/>
</dbReference>
<dbReference type="AlphaFoldDB" id="A0A6S6QND6"/>
<dbReference type="SUPFAM" id="SSF82693">
    <property type="entry name" value="Multidrug efflux transporter AcrB pore domain, PN1, PN2, PC1 and PC2 subdomains"/>
    <property type="match status" value="3"/>
</dbReference>
<dbReference type="Gene3D" id="1.20.1640.10">
    <property type="entry name" value="Multidrug efflux transporter AcrB transmembrane domain"/>
    <property type="match status" value="2"/>
</dbReference>
<evidence type="ECO:0000256" key="4">
    <source>
        <dbReference type="ARBA" id="ARBA00022519"/>
    </source>
</evidence>
<dbReference type="Proteomes" id="UP000515317">
    <property type="component" value="Chromosome"/>
</dbReference>
<dbReference type="Gene3D" id="3.30.70.1320">
    <property type="entry name" value="Multidrug efflux transporter AcrB pore domain like"/>
    <property type="match status" value="1"/>
</dbReference>
<keyword evidence="7 8" id="KW-0472">Membrane</keyword>
<feature type="transmembrane region" description="Helical" evidence="8">
    <location>
        <begin position="359"/>
        <end position="383"/>
    </location>
</feature>
<feature type="transmembrane region" description="Helical" evidence="8">
    <location>
        <begin position="462"/>
        <end position="480"/>
    </location>
</feature>
<feature type="transmembrane region" description="Helical" evidence="8">
    <location>
        <begin position="944"/>
        <end position="967"/>
    </location>
</feature>
<reference evidence="9 10" key="1">
    <citation type="submission" date="2020-08" db="EMBL/GenBank/DDBJ databases">
        <title>Genome sequence of Rhizobiales bacterium strain IZ6.</title>
        <authorList>
            <person name="Nakai R."/>
            <person name="Naganuma T."/>
        </authorList>
    </citation>
    <scope>NUCLEOTIDE SEQUENCE [LARGE SCALE GENOMIC DNA]</scope>
    <source>
        <strain evidence="9 10">IZ6</strain>
    </source>
</reference>
<evidence type="ECO:0000256" key="1">
    <source>
        <dbReference type="ARBA" id="ARBA00004429"/>
    </source>
</evidence>
<evidence type="ECO:0000313" key="9">
    <source>
        <dbReference type="EMBL" id="BCJ90469.1"/>
    </source>
</evidence>
<feature type="transmembrane region" description="Helical" evidence="8">
    <location>
        <begin position="333"/>
        <end position="352"/>
    </location>
</feature>
<keyword evidence="10" id="KW-1185">Reference proteome</keyword>
<dbReference type="GO" id="GO:0042910">
    <property type="term" value="F:xenobiotic transmembrane transporter activity"/>
    <property type="evidence" value="ECO:0007669"/>
    <property type="project" value="TreeGrafter"/>
</dbReference>
<keyword evidence="4" id="KW-0997">Cell inner membrane</keyword>
<feature type="transmembrane region" description="Helical" evidence="8">
    <location>
        <begin position="389"/>
        <end position="410"/>
    </location>
</feature>
<feature type="transmembrane region" description="Helical" evidence="8">
    <location>
        <begin position="523"/>
        <end position="542"/>
    </location>
</feature>
<feature type="transmembrane region" description="Helical" evidence="8">
    <location>
        <begin position="979"/>
        <end position="1005"/>
    </location>
</feature>
<dbReference type="InterPro" id="IPR001036">
    <property type="entry name" value="Acrflvin-R"/>
</dbReference>
<dbReference type="GO" id="GO:0005886">
    <property type="term" value="C:plasma membrane"/>
    <property type="evidence" value="ECO:0007669"/>
    <property type="project" value="UniProtKB-SubCell"/>
</dbReference>
<feature type="transmembrane region" description="Helical" evidence="8">
    <location>
        <begin position="850"/>
        <end position="869"/>
    </location>
</feature>
<evidence type="ECO:0000256" key="6">
    <source>
        <dbReference type="ARBA" id="ARBA00022989"/>
    </source>
</evidence>
<proteinExistence type="predicted"/>
<gene>
    <name evidence="9" type="ORF">IZ6_12040</name>
</gene>
<evidence type="ECO:0000313" key="10">
    <source>
        <dbReference type="Proteomes" id="UP000515317"/>
    </source>
</evidence>
<dbReference type="EMBL" id="AP023361">
    <property type="protein sequence ID" value="BCJ90469.1"/>
    <property type="molecule type" value="Genomic_DNA"/>
</dbReference>
<dbReference type="PANTHER" id="PTHR32063:SF28">
    <property type="entry name" value="BLR2861 PROTEIN"/>
    <property type="match status" value="1"/>
</dbReference>
<name>A0A6S6QND6_9HYPH</name>
<dbReference type="Pfam" id="PF00873">
    <property type="entry name" value="ACR_tran"/>
    <property type="match status" value="1"/>
</dbReference>
<protein>
    <submittedName>
        <fullName evidence="9">Acriflavin resistance protein</fullName>
    </submittedName>
</protein>
<evidence type="ECO:0000256" key="2">
    <source>
        <dbReference type="ARBA" id="ARBA00022448"/>
    </source>
</evidence>
<dbReference type="InterPro" id="IPR027463">
    <property type="entry name" value="AcrB_DN_DC_subdom"/>
</dbReference>